<dbReference type="InterPro" id="IPR000719">
    <property type="entry name" value="Prot_kinase_dom"/>
</dbReference>
<keyword evidence="4" id="KW-0547">Nucleotide-binding</keyword>
<protein>
    <recommendedName>
        <fullName evidence="1">non-specific serine/threonine protein kinase</fullName>
        <ecNumber evidence="1">2.7.11.1</ecNumber>
    </recommendedName>
</protein>
<dbReference type="Gene3D" id="1.10.510.10">
    <property type="entry name" value="Transferase(Phosphotransferase) domain 1"/>
    <property type="match status" value="1"/>
</dbReference>
<name>V6TFK5_GIAIN</name>
<evidence type="ECO:0000256" key="3">
    <source>
        <dbReference type="ARBA" id="ARBA00022679"/>
    </source>
</evidence>
<dbReference type="CDD" id="cd00180">
    <property type="entry name" value="PKc"/>
    <property type="match status" value="1"/>
</dbReference>
<evidence type="ECO:0000256" key="5">
    <source>
        <dbReference type="ARBA" id="ARBA00022777"/>
    </source>
</evidence>
<comment type="catalytic activity">
    <reaction evidence="8">
        <text>L-seryl-[protein] + ATP = O-phospho-L-seryl-[protein] + ADP + H(+)</text>
        <dbReference type="Rhea" id="RHEA:17989"/>
        <dbReference type="Rhea" id="RHEA-COMP:9863"/>
        <dbReference type="Rhea" id="RHEA-COMP:11604"/>
        <dbReference type="ChEBI" id="CHEBI:15378"/>
        <dbReference type="ChEBI" id="CHEBI:29999"/>
        <dbReference type="ChEBI" id="CHEBI:30616"/>
        <dbReference type="ChEBI" id="CHEBI:83421"/>
        <dbReference type="ChEBI" id="CHEBI:456216"/>
        <dbReference type="EC" id="2.7.11.1"/>
    </reaction>
</comment>
<keyword evidence="5 10" id="KW-0418">Kinase</keyword>
<dbReference type="EC" id="2.7.11.1" evidence="1"/>
<dbReference type="FunFam" id="1.10.510.10:FF:000844">
    <property type="entry name" value="Kinase, NEK"/>
    <property type="match status" value="1"/>
</dbReference>
<evidence type="ECO:0000256" key="8">
    <source>
        <dbReference type="ARBA" id="ARBA00048679"/>
    </source>
</evidence>
<dbReference type="AlphaFoldDB" id="V6TFK5"/>
<dbReference type="PROSITE" id="PS00109">
    <property type="entry name" value="PROTEIN_KINASE_TYR"/>
    <property type="match status" value="1"/>
</dbReference>
<keyword evidence="3" id="KW-0808">Transferase</keyword>
<evidence type="ECO:0000313" key="10">
    <source>
        <dbReference type="EMBL" id="ESU37703.1"/>
    </source>
</evidence>
<reference evidence="10 11" key="2">
    <citation type="journal article" date="2013" name="Genome Biol. Evol.">
        <title>Genome sequencing of Giardia lamblia genotypes A2 and B isolates (DH and GS) and comparative analysis with the genomes of genotypes A1 and E (WB and Pig).</title>
        <authorList>
            <person name="Adam R.D."/>
            <person name="Dahlstrom E.W."/>
            <person name="Martens C.A."/>
            <person name="Bruno D.P."/>
            <person name="Barbian K.D."/>
            <person name="Ricklefs S.M."/>
            <person name="Hernandez M.M."/>
            <person name="Narla N.P."/>
            <person name="Patel R.B."/>
            <person name="Porcella S.F."/>
            <person name="Nash T.E."/>
        </authorList>
    </citation>
    <scope>NUCLEOTIDE SEQUENCE [LARGE SCALE GENOMIC DNA]</scope>
    <source>
        <strain evidence="10 11">DH</strain>
    </source>
</reference>
<feature type="domain" description="Protein kinase" evidence="9">
    <location>
        <begin position="15"/>
        <end position="268"/>
    </location>
</feature>
<dbReference type="PANTHER" id="PTHR43671">
    <property type="entry name" value="SERINE/THREONINE-PROTEIN KINASE NEK"/>
    <property type="match status" value="1"/>
</dbReference>
<keyword evidence="6" id="KW-0067">ATP-binding</keyword>
<comment type="caution">
    <text evidence="10">The sequence shown here is derived from an EMBL/GenBank/DDBJ whole genome shotgun (WGS) entry which is preliminary data.</text>
</comment>
<comment type="catalytic activity">
    <reaction evidence="7">
        <text>L-threonyl-[protein] + ATP = O-phospho-L-threonyl-[protein] + ADP + H(+)</text>
        <dbReference type="Rhea" id="RHEA:46608"/>
        <dbReference type="Rhea" id="RHEA-COMP:11060"/>
        <dbReference type="Rhea" id="RHEA-COMP:11605"/>
        <dbReference type="ChEBI" id="CHEBI:15378"/>
        <dbReference type="ChEBI" id="CHEBI:30013"/>
        <dbReference type="ChEBI" id="CHEBI:30616"/>
        <dbReference type="ChEBI" id="CHEBI:61977"/>
        <dbReference type="ChEBI" id="CHEBI:456216"/>
        <dbReference type="EC" id="2.7.11.1"/>
    </reaction>
</comment>
<reference evidence="11" key="1">
    <citation type="submission" date="2012-02" db="EMBL/GenBank/DDBJ databases">
        <title>Genome sequencing of Giardia lamblia Genotypes A2 and B isolates (DH and GS) and comparative analysis with the genomes of Genotypes A1 and E (WB and Pig).</title>
        <authorList>
            <person name="Adam R."/>
            <person name="Dahlstrom E."/>
            <person name="Martens C."/>
            <person name="Bruno D."/>
            <person name="Barbian K."/>
            <person name="Porcella S.F."/>
            <person name="Nash T."/>
        </authorList>
    </citation>
    <scope>NUCLEOTIDE SEQUENCE</scope>
    <source>
        <strain evidence="11">DH</strain>
    </source>
</reference>
<evidence type="ECO:0000256" key="7">
    <source>
        <dbReference type="ARBA" id="ARBA00047899"/>
    </source>
</evidence>
<dbReference type="GO" id="GO:0004674">
    <property type="term" value="F:protein serine/threonine kinase activity"/>
    <property type="evidence" value="ECO:0007669"/>
    <property type="project" value="UniProtKB-KW"/>
</dbReference>
<evidence type="ECO:0000256" key="4">
    <source>
        <dbReference type="ARBA" id="ARBA00022741"/>
    </source>
</evidence>
<dbReference type="InterPro" id="IPR050660">
    <property type="entry name" value="NEK_Ser/Thr_kinase"/>
</dbReference>
<dbReference type="VEuPathDB" id="GiardiaDB:GL50581_1790"/>
<evidence type="ECO:0000256" key="1">
    <source>
        <dbReference type="ARBA" id="ARBA00012513"/>
    </source>
</evidence>
<dbReference type="VEuPathDB" id="GiardiaDB:DHA2_154550"/>
<proteinExistence type="predicted"/>
<dbReference type="VEuPathDB" id="GiardiaDB:GL50803_00137743"/>
<dbReference type="SUPFAM" id="SSF56112">
    <property type="entry name" value="Protein kinase-like (PK-like)"/>
    <property type="match status" value="1"/>
</dbReference>
<dbReference type="Proteomes" id="UP000018320">
    <property type="component" value="Unassembled WGS sequence"/>
</dbReference>
<evidence type="ECO:0000259" key="9">
    <source>
        <dbReference type="PROSITE" id="PS50011"/>
    </source>
</evidence>
<dbReference type="InterPro" id="IPR011009">
    <property type="entry name" value="Kinase-like_dom_sf"/>
</dbReference>
<dbReference type="Pfam" id="PF00069">
    <property type="entry name" value="Pkinase"/>
    <property type="match status" value="1"/>
</dbReference>
<sequence>MLVTVQLAALQGRWALVASQCSAGAFSVIYSLRGCPHLAVREIRVDGLGQHGVDAIRLELAALMSTSHPDVLRHYQVLTDDGLIYVITDRHSRTLDNLLTEHKRRKIPVPITMILSAMKQLTAALAYLHGLSGVGANGLVHCDLRPANVLISADGERFVIADFGLCKDALWSGSTIAGTAVYMAPEALLRNETSPASDVWSLGVILYEFTTLRRLDFLKGKEPAEVFVDRWRPDLSGVTDGFIKSILERIFVLEPERRPTARELHETLATFDIPVGELGGQCVMLRYKYGSLEAVLNGANARIALLEEDVKIKSTRSTHLKTKVRSIWP</sequence>
<organism evidence="10 11">
    <name type="scientific">Giardia intestinalis</name>
    <name type="common">Giardia lamblia</name>
    <dbReference type="NCBI Taxonomy" id="5741"/>
    <lineage>
        <taxon>Eukaryota</taxon>
        <taxon>Metamonada</taxon>
        <taxon>Diplomonadida</taxon>
        <taxon>Hexamitidae</taxon>
        <taxon>Giardiinae</taxon>
        <taxon>Giardia</taxon>
    </lineage>
</organism>
<gene>
    <name evidence="10" type="ORF">DHA2_154550</name>
</gene>
<dbReference type="EMBL" id="AHGT01000023">
    <property type="protein sequence ID" value="ESU37703.1"/>
    <property type="molecule type" value="Genomic_DNA"/>
</dbReference>
<dbReference type="PROSITE" id="PS50011">
    <property type="entry name" value="PROTEIN_KINASE_DOM"/>
    <property type="match status" value="1"/>
</dbReference>
<keyword evidence="2 10" id="KW-0723">Serine/threonine-protein kinase</keyword>
<dbReference type="GO" id="GO:0005524">
    <property type="term" value="F:ATP binding"/>
    <property type="evidence" value="ECO:0007669"/>
    <property type="project" value="UniProtKB-KW"/>
</dbReference>
<accession>V6TFK5</accession>
<evidence type="ECO:0000256" key="6">
    <source>
        <dbReference type="ARBA" id="ARBA00022840"/>
    </source>
</evidence>
<evidence type="ECO:0000256" key="2">
    <source>
        <dbReference type="ARBA" id="ARBA00022527"/>
    </source>
</evidence>
<dbReference type="InterPro" id="IPR008266">
    <property type="entry name" value="Tyr_kinase_AS"/>
</dbReference>
<evidence type="ECO:0000313" key="11">
    <source>
        <dbReference type="Proteomes" id="UP000018320"/>
    </source>
</evidence>
<dbReference type="PANTHER" id="PTHR43671:SF98">
    <property type="entry name" value="SERINE_THREONINE-PROTEIN KINASE NEK11"/>
    <property type="match status" value="1"/>
</dbReference>